<sequence>MNGWWVLLLVAVVLSPLSWLAPSRRQSAAMQVRLQARRMGLSMQLTQQDWPHWLERSLPASCAQYYRARSSRNPAQWCFWQLAPGQWLDRWREPCIDAQLLEQLQTLPADVFKVEAGQQLLAVYWGEKGGPQDLQHIHAFLQRWA</sequence>
<dbReference type="EMBL" id="LT629785">
    <property type="protein sequence ID" value="SDU18489.1"/>
    <property type="molecule type" value="Genomic_DNA"/>
</dbReference>
<organism evidence="1 2">
    <name type="scientific">Pseudomonas pohangensis</name>
    <dbReference type="NCBI Taxonomy" id="364197"/>
    <lineage>
        <taxon>Bacteria</taxon>
        <taxon>Pseudomonadati</taxon>
        <taxon>Pseudomonadota</taxon>
        <taxon>Gammaproteobacteria</taxon>
        <taxon>Pseudomonadales</taxon>
        <taxon>Pseudomonadaceae</taxon>
        <taxon>Pseudomonas</taxon>
    </lineage>
</organism>
<dbReference type="RefSeq" id="WP_090195177.1">
    <property type="nucleotide sequence ID" value="NZ_LT629785.1"/>
</dbReference>
<reference evidence="2" key="1">
    <citation type="submission" date="2016-10" db="EMBL/GenBank/DDBJ databases">
        <authorList>
            <person name="Varghese N."/>
            <person name="Submissions S."/>
        </authorList>
    </citation>
    <scope>NUCLEOTIDE SEQUENCE [LARGE SCALE GENOMIC DNA]</scope>
    <source>
        <strain evidence="2">DSM 17875</strain>
    </source>
</reference>
<proteinExistence type="predicted"/>
<dbReference type="AlphaFoldDB" id="A0A1H2GG65"/>
<accession>A0A1H2GG65</accession>
<keyword evidence="2" id="KW-1185">Reference proteome</keyword>
<name>A0A1H2GG65_9PSED</name>
<dbReference type="Proteomes" id="UP000243232">
    <property type="component" value="Chromosome I"/>
</dbReference>
<dbReference type="STRING" id="364197.SAMN05216296_2268"/>
<gene>
    <name evidence="1" type="ORF">SAMN05216296_2268</name>
</gene>
<dbReference type="OrthoDB" id="6988097at2"/>
<evidence type="ECO:0000313" key="1">
    <source>
        <dbReference type="EMBL" id="SDU18489.1"/>
    </source>
</evidence>
<evidence type="ECO:0000313" key="2">
    <source>
        <dbReference type="Proteomes" id="UP000243232"/>
    </source>
</evidence>
<protein>
    <submittedName>
        <fullName evidence="1">Uncharacterized protein</fullName>
    </submittedName>
</protein>